<evidence type="ECO:0000259" key="18">
    <source>
        <dbReference type="PROSITE" id="PS50109"/>
    </source>
</evidence>
<dbReference type="InterPro" id="IPR000014">
    <property type="entry name" value="PAS"/>
</dbReference>
<dbReference type="InterPro" id="IPR011006">
    <property type="entry name" value="CheY-like_superfamily"/>
</dbReference>
<dbReference type="GO" id="GO:0000155">
    <property type="term" value="F:phosphorelay sensor kinase activity"/>
    <property type="evidence" value="ECO:0007669"/>
    <property type="project" value="InterPro"/>
</dbReference>
<evidence type="ECO:0000256" key="7">
    <source>
        <dbReference type="ARBA" id="ARBA00022679"/>
    </source>
</evidence>
<dbReference type="PROSITE" id="PS50112">
    <property type="entry name" value="PAS"/>
    <property type="match status" value="1"/>
</dbReference>
<keyword evidence="24" id="KW-1185">Reference proteome</keyword>
<keyword evidence="10" id="KW-0547">Nucleotide-binding</keyword>
<dbReference type="SUPFAM" id="SSF55874">
    <property type="entry name" value="ATPase domain of HSP90 chaperone/DNA topoisomerase II/histidine kinase"/>
    <property type="match status" value="1"/>
</dbReference>
<dbReference type="PRINTS" id="PR00344">
    <property type="entry name" value="BCTRLSENSOR"/>
</dbReference>
<dbReference type="InterPro" id="IPR004358">
    <property type="entry name" value="Sig_transdc_His_kin-like_C"/>
</dbReference>
<organism evidence="23 24">
    <name type="scientific">Pseudoalteromonas peptidolytica F12-50-A1</name>
    <dbReference type="NCBI Taxonomy" id="1315280"/>
    <lineage>
        <taxon>Bacteria</taxon>
        <taxon>Pseudomonadati</taxon>
        <taxon>Pseudomonadota</taxon>
        <taxon>Gammaproteobacteria</taxon>
        <taxon>Alteromonadales</taxon>
        <taxon>Pseudoalteromonadaceae</taxon>
        <taxon>Pseudoalteromonas</taxon>
    </lineage>
</organism>
<evidence type="ECO:0000256" key="4">
    <source>
        <dbReference type="ARBA" id="ARBA00022475"/>
    </source>
</evidence>
<keyword evidence="16" id="KW-0175">Coiled coil</keyword>
<evidence type="ECO:0000256" key="12">
    <source>
        <dbReference type="ARBA" id="ARBA00023012"/>
    </source>
</evidence>
<feature type="domain" description="PAC" evidence="21">
    <location>
        <begin position="473"/>
        <end position="525"/>
    </location>
</feature>
<dbReference type="SMART" id="SM00091">
    <property type="entry name" value="PAS"/>
    <property type="match status" value="2"/>
</dbReference>
<dbReference type="EC" id="2.7.13.3" evidence="3"/>
<keyword evidence="11 17" id="KW-1133">Transmembrane helix</keyword>
<dbReference type="Pfam" id="PF08448">
    <property type="entry name" value="PAS_4"/>
    <property type="match status" value="1"/>
</dbReference>
<comment type="subcellular location">
    <subcellularLocation>
        <location evidence="2">Cell inner membrane</location>
        <topology evidence="2">Multi-pass membrane protein</topology>
    </subcellularLocation>
</comment>
<dbReference type="InterPro" id="IPR003661">
    <property type="entry name" value="HisK_dim/P_dom"/>
</dbReference>
<proteinExistence type="predicted"/>
<evidence type="ECO:0000256" key="11">
    <source>
        <dbReference type="ARBA" id="ARBA00022989"/>
    </source>
</evidence>
<feature type="domain" description="PAS" evidence="20">
    <location>
        <begin position="407"/>
        <end position="453"/>
    </location>
</feature>
<keyword evidence="6 15" id="KW-0597">Phosphoprotein</keyword>
<dbReference type="InterPro" id="IPR036890">
    <property type="entry name" value="HATPase_C_sf"/>
</dbReference>
<evidence type="ECO:0000256" key="15">
    <source>
        <dbReference type="PROSITE-ProRule" id="PRU00169"/>
    </source>
</evidence>
<evidence type="ECO:0000313" key="23">
    <source>
        <dbReference type="EMBL" id="MBE0345396.1"/>
    </source>
</evidence>
<dbReference type="CDD" id="cd00088">
    <property type="entry name" value="HPT"/>
    <property type="match status" value="1"/>
</dbReference>
<dbReference type="Pfam" id="PF00072">
    <property type="entry name" value="Response_reg"/>
    <property type="match status" value="1"/>
</dbReference>
<dbReference type="InterPro" id="IPR001789">
    <property type="entry name" value="Sig_transdc_resp-reg_receiver"/>
</dbReference>
<keyword evidence="13 17" id="KW-0472">Membrane</keyword>
<evidence type="ECO:0000259" key="20">
    <source>
        <dbReference type="PROSITE" id="PS50112"/>
    </source>
</evidence>
<evidence type="ECO:0000256" key="3">
    <source>
        <dbReference type="ARBA" id="ARBA00012438"/>
    </source>
</evidence>
<dbReference type="InterPro" id="IPR003594">
    <property type="entry name" value="HATPase_dom"/>
</dbReference>
<evidence type="ECO:0000256" key="2">
    <source>
        <dbReference type="ARBA" id="ARBA00004429"/>
    </source>
</evidence>
<dbReference type="PROSITE" id="PS50113">
    <property type="entry name" value="PAC"/>
    <property type="match status" value="1"/>
</dbReference>
<dbReference type="PROSITE" id="PS50110">
    <property type="entry name" value="RESPONSE_REGULATORY"/>
    <property type="match status" value="1"/>
</dbReference>
<dbReference type="SMART" id="SM00388">
    <property type="entry name" value="HisKA"/>
    <property type="match status" value="1"/>
</dbReference>
<dbReference type="PANTHER" id="PTHR43047">
    <property type="entry name" value="TWO-COMPONENT HISTIDINE PROTEIN KINASE"/>
    <property type="match status" value="1"/>
</dbReference>
<evidence type="ECO:0000256" key="17">
    <source>
        <dbReference type="SAM" id="Phobius"/>
    </source>
</evidence>
<comment type="catalytic activity">
    <reaction evidence="1">
        <text>ATP + protein L-histidine = ADP + protein N-phospho-L-histidine.</text>
        <dbReference type="EC" id="2.7.13.3"/>
    </reaction>
</comment>
<evidence type="ECO:0000256" key="13">
    <source>
        <dbReference type="ARBA" id="ARBA00023136"/>
    </source>
</evidence>
<dbReference type="Proteomes" id="UP000660708">
    <property type="component" value="Unassembled WGS sequence"/>
</dbReference>
<feature type="domain" description="Response regulatory" evidence="19">
    <location>
        <begin position="1001"/>
        <end position="1117"/>
    </location>
</feature>
<evidence type="ECO:0000259" key="19">
    <source>
        <dbReference type="PROSITE" id="PS50110"/>
    </source>
</evidence>
<dbReference type="Gene3D" id="3.30.450.20">
    <property type="entry name" value="PAS domain"/>
    <property type="match status" value="2"/>
</dbReference>
<feature type="coiled-coil region" evidence="16">
    <location>
        <begin position="365"/>
        <end position="403"/>
    </location>
</feature>
<evidence type="ECO:0000256" key="1">
    <source>
        <dbReference type="ARBA" id="ARBA00000085"/>
    </source>
</evidence>
<feature type="domain" description="Histidine kinase" evidence="18">
    <location>
        <begin position="659"/>
        <end position="880"/>
    </location>
</feature>
<evidence type="ECO:0000256" key="6">
    <source>
        <dbReference type="ARBA" id="ARBA00022553"/>
    </source>
</evidence>
<dbReference type="Pfam" id="PF00512">
    <property type="entry name" value="HisKA"/>
    <property type="match status" value="1"/>
</dbReference>
<feature type="modified residue" description="Phosphohistidine" evidence="14">
    <location>
        <position position="1176"/>
    </location>
</feature>
<dbReference type="SMART" id="SM00387">
    <property type="entry name" value="HATPase_c"/>
    <property type="match status" value="1"/>
</dbReference>
<dbReference type="InterPro" id="IPR005467">
    <property type="entry name" value="His_kinase_dom"/>
</dbReference>
<keyword evidence="8 17" id="KW-0812">Transmembrane</keyword>
<evidence type="ECO:0000256" key="14">
    <source>
        <dbReference type="PROSITE-ProRule" id="PRU00110"/>
    </source>
</evidence>
<dbReference type="Gene3D" id="1.10.287.130">
    <property type="match status" value="1"/>
</dbReference>
<dbReference type="GO" id="GO:0005886">
    <property type="term" value="C:plasma membrane"/>
    <property type="evidence" value="ECO:0007669"/>
    <property type="project" value="UniProtKB-SubCell"/>
</dbReference>
<protein>
    <recommendedName>
        <fullName evidence="3">histidine kinase</fullName>
        <ecNumber evidence="3">2.7.13.3</ecNumber>
    </recommendedName>
</protein>
<dbReference type="InterPro" id="IPR035965">
    <property type="entry name" value="PAS-like_dom_sf"/>
</dbReference>
<reference evidence="23 24" key="1">
    <citation type="submission" date="2015-06" db="EMBL/GenBank/DDBJ databases">
        <title>Genome sequence of Pseudoalteromonas peptidolytica.</title>
        <authorList>
            <person name="Xie B.-B."/>
            <person name="Rong J.-C."/>
            <person name="Qin Q.-L."/>
            <person name="Zhang Y.-Z."/>
        </authorList>
    </citation>
    <scope>NUCLEOTIDE SEQUENCE [LARGE SCALE GENOMIC DNA]</scope>
    <source>
        <strain evidence="23 24">F12-50-A1</strain>
    </source>
</reference>
<evidence type="ECO:0000259" key="21">
    <source>
        <dbReference type="PROSITE" id="PS50113"/>
    </source>
</evidence>
<keyword evidence="7" id="KW-0808">Transferase</keyword>
<sequence>MDATKEFLPLRSYRKGILVAVVIPILLVLILAYHLYQIKLERQYKVRFGQYEYVSQQLKQEFYAAHVVLDSIAVNLAQPISFQKPPEWLEDIEQHPEHYYHALPNSGGEIVGRGQVNEALFATKRWQTVLSLNTAFDAALALQGGLYAVAYIEDDGFAFIKRREATSSHFITQLVRGKFQPDFSLGNIVVGSPVKFFDRQMFALGKKLSTVDNTHILMIYDSHIIDRWLQNIGSLDGTMEFKNQSNEIIAGERFDYEHAGLAKSAAPWQYGLHFIAEPAKEPISLNYHESYAQFAAPLQREILLELALLLFFILFTFTTIVWLSRQIFVRPLTHFVNYLSLQEHSPETTLNYPIPSEWQPWFAQIKQVVEQKSRLMHTLKQHNQELDDEIKRKQQALKQSFEAKERQAALLNAVLDSVPDIIYFKNIDGSFIGCNRAFEEFMGVDKSLLVAKTQREITSGLTILLEQEALMEHSQEQVSTNFVLGKNTYFLTITPLKSDTGKLIGCLGVARDITAAQEAYNALRDSEENFRAATEFAPNGVILSAIDGKILEMNKAAKRFLSLDKNTGEKQLERLFDEQNWQSLQSVLAGLLKQQKKVVEHTVSQAGKHRWLQLSISLVWDKDKRPKYYVIHIQNITGLLLAKQDAERATLAKSRFIANISHEIRTPINAILGLADMINSESLTRLQSKKLQQLSGAANELLAMLNSILEFAKVESHQGTIQYETFQACQAFTAIESLIKPLCVQKGLSFELQIDALVWPYLYSDEDKIKQILVNLLSNAVKYTNQGQIGLKVDVTADTTAKQTIKFAVWDTGVGIKAQQVEHLFDAFTQGDESFTRRHEGIGLGLAIAKQEVALLGGNITVDSTPNQGSCFFFELVVDKGACPIVESHKAVYCLVDTQEQLPSYLAGLATPILLDQVSQSAEDLEQSIVVVPPHCANLPAGVLASTKAVILHCDEQLTEQNNHIALNQHVFYQSAYTWLAEFAHMTQTVDSGCMQVAGALCLVVDDNSLNLDITENMLKKNGISTVALQSAEKIQEIVQTLSPDAILMDIHMPKVDGYQATQQIRKICSAAELPIIALTANASKEERAKAAKVGMNDYLVKPISSAQACKTLASNIVKSEFTTEAFFDYEFALSQMMQNETFLQTMLDKFAKLCHDYLEQVSQLEQGSALFELAHGIKGAAAGLGFKRLAKVAKDLETQSKKITTITNRTDLDKLTTALSQVICFIEQRR</sequence>
<dbReference type="SUPFAM" id="SSF52172">
    <property type="entry name" value="CheY-like"/>
    <property type="match status" value="1"/>
</dbReference>
<dbReference type="RefSeq" id="WP_147390678.1">
    <property type="nucleotide sequence ID" value="NZ_AQHF01000020.1"/>
</dbReference>
<evidence type="ECO:0000313" key="24">
    <source>
        <dbReference type="Proteomes" id="UP000660708"/>
    </source>
</evidence>
<evidence type="ECO:0000256" key="10">
    <source>
        <dbReference type="ARBA" id="ARBA00022840"/>
    </source>
</evidence>
<dbReference type="FunFam" id="3.30.565.10:FF:000010">
    <property type="entry name" value="Sensor histidine kinase RcsC"/>
    <property type="match status" value="1"/>
</dbReference>
<dbReference type="Pfam" id="PF02518">
    <property type="entry name" value="HATPase_c"/>
    <property type="match status" value="1"/>
</dbReference>
<dbReference type="Pfam" id="PF13188">
    <property type="entry name" value="PAS_8"/>
    <property type="match status" value="1"/>
</dbReference>
<dbReference type="PROSITE" id="PS50894">
    <property type="entry name" value="HPT"/>
    <property type="match status" value="1"/>
</dbReference>
<dbReference type="InterPro" id="IPR013656">
    <property type="entry name" value="PAS_4"/>
</dbReference>
<evidence type="ECO:0000256" key="9">
    <source>
        <dbReference type="ARBA" id="ARBA00022777"/>
    </source>
</evidence>
<keyword evidence="9" id="KW-0418">Kinase</keyword>
<gene>
    <name evidence="23" type="ORF">PPEP_a0262</name>
</gene>
<evidence type="ECO:0000259" key="22">
    <source>
        <dbReference type="PROSITE" id="PS50894"/>
    </source>
</evidence>
<dbReference type="CDD" id="cd00130">
    <property type="entry name" value="PAS"/>
    <property type="match status" value="2"/>
</dbReference>
<feature type="modified residue" description="4-aspartylphosphate" evidence="15">
    <location>
        <position position="1050"/>
    </location>
</feature>
<comment type="caution">
    <text evidence="23">The sequence shown here is derived from an EMBL/GenBank/DDBJ whole genome shotgun (WGS) entry which is preliminary data.</text>
</comment>
<feature type="transmembrane region" description="Helical" evidence="17">
    <location>
        <begin position="16"/>
        <end position="36"/>
    </location>
</feature>
<name>A0A8I0MTG0_9GAMM</name>
<dbReference type="CDD" id="cd00082">
    <property type="entry name" value="HisKA"/>
    <property type="match status" value="1"/>
</dbReference>
<dbReference type="PROSITE" id="PS50109">
    <property type="entry name" value="HIS_KIN"/>
    <property type="match status" value="1"/>
</dbReference>
<dbReference type="InterPro" id="IPR000700">
    <property type="entry name" value="PAS-assoc_C"/>
</dbReference>
<dbReference type="InterPro" id="IPR036097">
    <property type="entry name" value="HisK_dim/P_sf"/>
</dbReference>
<dbReference type="Gene3D" id="3.40.50.2300">
    <property type="match status" value="1"/>
</dbReference>
<evidence type="ECO:0000256" key="16">
    <source>
        <dbReference type="SAM" id="Coils"/>
    </source>
</evidence>
<dbReference type="NCBIfam" id="TIGR00229">
    <property type="entry name" value="sensory_box"/>
    <property type="match status" value="2"/>
</dbReference>
<dbReference type="InterPro" id="IPR036641">
    <property type="entry name" value="HPT_dom_sf"/>
</dbReference>
<dbReference type="Gene3D" id="3.30.565.10">
    <property type="entry name" value="Histidine kinase-like ATPase, C-terminal domain"/>
    <property type="match status" value="1"/>
</dbReference>
<dbReference type="Gene3D" id="1.20.120.160">
    <property type="entry name" value="HPT domain"/>
    <property type="match status" value="1"/>
</dbReference>
<dbReference type="CDD" id="cd16922">
    <property type="entry name" value="HATPase_EvgS-ArcB-TorS-like"/>
    <property type="match status" value="1"/>
</dbReference>
<accession>A0A8I0MTG0</accession>
<feature type="transmembrane region" description="Helical" evidence="17">
    <location>
        <begin position="302"/>
        <end position="323"/>
    </location>
</feature>
<dbReference type="SUPFAM" id="SSF55785">
    <property type="entry name" value="PYP-like sensor domain (PAS domain)"/>
    <property type="match status" value="2"/>
</dbReference>
<evidence type="ECO:0000256" key="8">
    <source>
        <dbReference type="ARBA" id="ARBA00022692"/>
    </source>
</evidence>
<dbReference type="AlphaFoldDB" id="A0A8I0MTG0"/>
<dbReference type="SUPFAM" id="SSF47226">
    <property type="entry name" value="Histidine-containing phosphotransfer domain, HPT domain"/>
    <property type="match status" value="1"/>
</dbReference>
<dbReference type="InterPro" id="IPR008207">
    <property type="entry name" value="Sig_transdc_His_kin_Hpt_dom"/>
</dbReference>
<dbReference type="Pfam" id="PF01627">
    <property type="entry name" value="Hpt"/>
    <property type="match status" value="1"/>
</dbReference>
<keyword evidence="4" id="KW-1003">Cell membrane</keyword>
<dbReference type="EMBL" id="AQHF01000020">
    <property type="protein sequence ID" value="MBE0345396.1"/>
    <property type="molecule type" value="Genomic_DNA"/>
</dbReference>
<evidence type="ECO:0000256" key="5">
    <source>
        <dbReference type="ARBA" id="ARBA00022519"/>
    </source>
</evidence>
<feature type="domain" description="HPt" evidence="22">
    <location>
        <begin position="1136"/>
        <end position="1230"/>
    </location>
</feature>
<dbReference type="CDD" id="cd17546">
    <property type="entry name" value="REC_hyHK_CKI1_RcsC-like"/>
    <property type="match status" value="1"/>
</dbReference>
<keyword evidence="5" id="KW-0997">Cell inner membrane</keyword>
<keyword evidence="10" id="KW-0067">ATP-binding</keyword>
<dbReference type="SMART" id="SM00448">
    <property type="entry name" value="REC"/>
    <property type="match status" value="1"/>
</dbReference>
<dbReference type="PANTHER" id="PTHR43047:SF64">
    <property type="entry name" value="HISTIDINE KINASE CONTAINING CHEY-HOMOLOGOUS RECEIVER DOMAIN AND PAS DOMAIN-RELATED"/>
    <property type="match status" value="1"/>
</dbReference>
<keyword evidence="12" id="KW-0902">Two-component regulatory system</keyword>
<dbReference type="SUPFAM" id="SSF47384">
    <property type="entry name" value="Homodimeric domain of signal transducing histidine kinase"/>
    <property type="match status" value="1"/>
</dbReference>